<dbReference type="Proteomes" id="UP000824469">
    <property type="component" value="Unassembled WGS sequence"/>
</dbReference>
<comment type="caution">
    <text evidence="2">The sequence shown here is derived from an EMBL/GenBank/DDBJ whole genome shotgun (WGS) entry which is preliminary data.</text>
</comment>
<evidence type="ECO:0000313" key="3">
    <source>
        <dbReference type="Proteomes" id="UP000824469"/>
    </source>
</evidence>
<proteinExistence type="predicted"/>
<protein>
    <submittedName>
        <fullName evidence="2">Uncharacterized protein</fullName>
    </submittedName>
</protein>
<dbReference type="EMBL" id="JAHRHJ020000009">
    <property type="protein sequence ID" value="KAH9299975.1"/>
    <property type="molecule type" value="Genomic_DNA"/>
</dbReference>
<feature type="region of interest" description="Disordered" evidence="1">
    <location>
        <begin position="43"/>
        <end position="75"/>
    </location>
</feature>
<evidence type="ECO:0000256" key="1">
    <source>
        <dbReference type="SAM" id="MobiDB-lite"/>
    </source>
</evidence>
<accession>A0AA38CGA3</accession>
<organism evidence="2 3">
    <name type="scientific">Taxus chinensis</name>
    <name type="common">Chinese yew</name>
    <name type="synonym">Taxus wallichiana var. chinensis</name>
    <dbReference type="NCBI Taxonomy" id="29808"/>
    <lineage>
        <taxon>Eukaryota</taxon>
        <taxon>Viridiplantae</taxon>
        <taxon>Streptophyta</taxon>
        <taxon>Embryophyta</taxon>
        <taxon>Tracheophyta</taxon>
        <taxon>Spermatophyta</taxon>
        <taxon>Pinopsida</taxon>
        <taxon>Pinidae</taxon>
        <taxon>Conifers II</taxon>
        <taxon>Cupressales</taxon>
        <taxon>Taxaceae</taxon>
        <taxon>Taxus</taxon>
    </lineage>
</organism>
<keyword evidence="3" id="KW-1185">Reference proteome</keyword>
<gene>
    <name evidence="2" type="ORF">KI387_011558</name>
</gene>
<feature type="non-terminal residue" evidence="2">
    <location>
        <position position="75"/>
    </location>
</feature>
<reference evidence="2 3" key="1">
    <citation type="journal article" date="2021" name="Nat. Plants">
        <title>The Taxus genome provides insights into paclitaxel biosynthesis.</title>
        <authorList>
            <person name="Xiong X."/>
            <person name="Gou J."/>
            <person name="Liao Q."/>
            <person name="Li Y."/>
            <person name="Zhou Q."/>
            <person name="Bi G."/>
            <person name="Li C."/>
            <person name="Du R."/>
            <person name="Wang X."/>
            <person name="Sun T."/>
            <person name="Guo L."/>
            <person name="Liang H."/>
            <person name="Lu P."/>
            <person name="Wu Y."/>
            <person name="Zhang Z."/>
            <person name="Ro D.K."/>
            <person name="Shang Y."/>
            <person name="Huang S."/>
            <person name="Yan J."/>
        </authorList>
    </citation>
    <scope>NUCLEOTIDE SEQUENCE [LARGE SCALE GENOMIC DNA]</scope>
    <source>
        <strain evidence="2">Ta-2019</strain>
    </source>
</reference>
<sequence length="75" mass="7999">MEQKAHLDLGHLEQESAKYAVHGATSAEIRNDRGTQCSFVPRTLGTKISDGPEIGTTSGISADRGTRDARFVPGT</sequence>
<dbReference type="AlphaFoldDB" id="A0AA38CGA3"/>
<feature type="compositionally biased region" description="Basic and acidic residues" evidence="1">
    <location>
        <begin position="64"/>
        <end position="75"/>
    </location>
</feature>
<name>A0AA38CGA3_TAXCH</name>
<evidence type="ECO:0000313" key="2">
    <source>
        <dbReference type="EMBL" id="KAH9299975.1"/>
    </source>
</evidence>